<dbReference type="Proteomes" id="UP001362999">
    <property type="component" value="Unassembled WGS sequence"/>
</dbReference>
<evidence type="ECO:0000313" key="2">
    <source>
        <dbReference type="Proteomes" id="UP001362999"/>
    </source>
</evidence>
<accession>A0AAV9ZDJ5</accession>
<gene>
    <name evidence="1" type="ORF">R3P38DRAFT_3119959</name>
</gene>
<reference evidence="1 2" key="1">
    <citation type="journal article" date="2024" name="J Genomics">
        <title>Draft genome sequencing and assembly of Favolaschia claudopus CIRM-BRFM 2984 isolated from oak limbs.</title>
        <authorList>
            <person name="Navarro D."/>
            <person name="Drula E."/>
            <person name="Chaduli D."/>
            <person name="Cazenave R."/>
            <person name="Ahrendt S."/>
            <person name="Wang J."/>
            <person name="Lipzen A."/>
            <person name="Daum C."/>
            <person name="Barry K."/>
            <person name="Grigoriev I.V."/>
            <person name="Favel A."/>
            <person name="Rosso M.N."/>
            <person name="Martin F."/>
        </authorList>
    </citation>
    <scope>NUCLEOTIDE SEQUENCE [LARGE SCALE GENOMIC DNA]</scope>
    <source>
        <strain evidence="1 2">CIRM-BRFM 2984</strain>
    </source>
</reference>
<name>A0AAV9ZDJ5_9AGAR</name>
<proteinExistence type="predicted"/>
<protein>
    <recommendedName>
        <fullName evidence="3">F-box domain-containing protein</fullName>
    </recommendedName>
</protein>
<dbReference type="EMBL" id="JAWWNJ010000161">
    <property type="protein sequence ID" value="KAK6978204.1"/>
    <property type="molecule type" value="Genomic_DNA"/>
</dbReference>
<comment type="caution">
    <text evidence="1">The sequence shown here is derived from an EMBL/GenBank/DDBJ whole genome shotgun (WGS) entry which is preliminary data.</text>
</comment>
<dbReference type="InterPro" id="IPR032675">
    <property type="entry name" value="LRR_dom_sf"/>
</dbReference>
<dbReference type="SUPFAM" id="SSF52047">
    <property type="entry name" value="RNI-like"/>
    <property type="match status" value="1"/>
</dbReference>
<evidence type="ECO:0008006" key="3">
    <source>
        <dbReference type="Google" id="ProtNLM"/>
    </source>
</evidence>
<dbReference type="AlphaFoldDB" id="A0AAV9ZDJ5"/>
<dbReference type="Gene3D" id="3.80.10.10">
    <property type="entry name" value="Ribonuclease Inhibitor"/>
    <property type="match status" value="1"/>
</dbReference>
<keyword evidence="2" id="KW-1185">Reference proteome</keyword>
<sequence>MPQHPLEVEELLRYCLTFVAPYRSDLLACALVARSWTDPAQSHLFRAPYLANLEARKPHHVLSKFHAALSSNPRLLDHVRRLTFAVEDWFYMDRALEPATVEQICNLAFARLESLCIRTYKTVLNSFSTLLTLPTLRRLELSSANPDALAALMPGPSIQHLDLYCFDNAVEFAFPNSVPMADITLISLRLDLWGSPYSLPGFHPSDVAPFNLTQLKALSFRITPSFSVGAVIKDMQCNNIEVLELDFLGDYDGDSFDLGLFPNLRILRINSWGNASTTLVSTLASAVTLPNLYTLVVGLAIENADWMSIGKLDPILTLFPSLAVVKVEPTRAGDVDKVGELLPSLTSKGLLQIIPTHGISFFERRNLWWQETVDML</sequence>
<evidence type="ECO:0000313" key="1">
    <source>
        <dbReference type="EMBL" id="KAK6978204.1"/>
    </source>
</evidence>
<organism evidence="1 2">
    <name type="scientific">Favolaschia claudopus</name>
    <dbReference type="NCBI Taxonomy" id="2862362"/>
    <lineage>
        <taxon>Eukaryota</taxon>
        <taxon>Fungi</taxon>
        <taxon>Dikarya</taxon>
        <taxon>Basidiomycota</taxon>
        <taxon>Agaricomycotina</taxon>
        <taxon>Agaricomycetes</taxon>
        <taxon>Agaricomycetidae</taxon>
        <taxon>Agaricales</taxon>
        <taxon>Marasmiineae</taxon>
        <taxon>Mycenaceae</taxon>
        <taxon>Favolaschia</taxon>
    </lineage>
</organism>